<name>A0A3D6BTT2_9FLAO</name>
<sequence length="76" mass="9163">MNDKWWPETWAEMNLRHYKERQQVLQRLSDCGYTQTEAASILQTSIRFINTYAKRYNVDWKVKRQGGKPHAAPHRE</sequence>
<reference evidence="1 2" key="1">
    <citation type="journal article" date="2018" name="Nat. Biotechnol.">
        <title>A standardized bacterial taxonomy based on genome phylogeny substantially revises the tree of life.</title>
        <authorList>
            <person name="Parks D.H."/>
            <person name="Chuvochina M."/>
            <person name="Waite D.W."/>
            <person name="Rinke C."/>
            <person name="Skarshewski A."/>
            <person name="Chaumeil P.A."/>
            <person name="Hugenholtz P."/>
        </authorList>
    </citation>
    <scope>NUCLEOTIDE SEQUENCE [LARGE SCALE GENOMIC DNA]</scope>
    <source>
        <strain evidence="1">UBA10227</strain>
    </source>
</reference>
<protein>
    <recommendedName>
        <fullName evidence="3">Helix-turn-helix domain-containing protein</fullName>
    </recommendedName>
</protein>
<evidence type="ECO:0008006" key="3">
    <source>
        <dbReference type="Google" id="ProtNLM"/>
    </source>
</evidence>
<comment type="caution">
    <text evidence="1">The sequence shown here is derived from an EMBL/GenBank/DDBJ whole genome shotgun (WGS) entry which is preliminary data.</text>
</comment>
<gene>
    <name evidence="1" type="ORF">DHV22_12195</name>
</gene>
<accession>A0A3D6BTT2</accession>
<evidence type="ECO:0000313" key="1">
    <source>
        <dbReference type="EMBL" id="HCY82294.1"/>
    </source>
</evidence>
<proteinExistence type="predicted"/>
<dbReference type="AlphaFoldDB" id="A0A3D6BTT2"/>
<evidence type="ECO:0000313" key="2">
    <source>
        <dbReference type="Proteomes" id="UP000263268"/>
    </source>
</evidence>
<dbReference type="Proteomes" id="UP000263268">
    <property type="component" value="Unassembled WGS sequence"/>
</dbReference>
<dbReference type="EMBL" id="DPRK01000195">
    <property type="protein sequence ID" value="HCY82294.1"/>
    <property type="molecule type" value="Genomic_DNA"/>
</dbReference>
<organism evidence="1 2">
    <name type="scientific">Xanthomarina gelatinilytica</name>
    <dbReference type="NCBI Taxonomy" id="1137281"/>
    <lineage>
        <taxon>Bacteria</taxon>
        <taxon>Pseudomonadati</taxon>
        <taxon>Bacteroidota</taxon>
        <taxon>Flavobacteriia</taxon>
        <taxon>Flavobacteriales</taxon>
        <taxon>Flavobacteriaceae</taxon>
        <taxon>Xanthomarina</taxon>
    </lineage>
</organism>